<feature type="region of interest" description="Disordered" evidence="3">
    <location>
        <begin position="354"/>
        <end position="390"/>
    </location>
</feature>
<feature type="domain" description="YknX-like C-terminal permuted SH3-like" evidence="8">
    <location>
        <begin position="301"/>
        <end position="368"/>
    </location>
</feature>
<reference evidence="9 10" key="1">
    <citation type="submission" date="2019-12" db="EMBL/GenBank/DDBJ databases">
        <title>Spirosoma sp. HMF4905 genome sequencing and assembly.</title>
        <authorList>
            <person name="Kang H."/>
            <person name="Cha I."/>
            <person name="Kim H."/>
            <person name="Joh K."/>
        </authorList>
    </citation>
    <scope>NUCLEOTIDE SEQUENCE [LARGE SCALE GENOMIC DNA]</scope>
    <source>
        <strain evidence="9 10">HMF4905</strain>
    </source>
</reference>
<dbReference type="Pfam" id="PF25989">
    <property type="entry name" value="YknX_C"/>
    <property type="match status" value="1"/>
</dbReference>
<dbReference type="GO" id="GO:0022857">
    <property type="term" value="F:transmembrane transporter activity"/>
    <property type="evidence" value="ECO:0007669"/>
    <property type="project" value="InterPro"/>
</dbReference>
<dbReference type="Pfam" id="PF25917">
    <property type="entry name" value="BSH_RND"/>
    <property type="match status" value="1"/>
</dbReference>
<dbReference type="RefSeq" id="WP_157588315.1">
    <property type="nucleotide sequence ID" value="NZ_WPIN01000011.1"/>
</dbReference>
<dbReference type="EMBL" id="WPIN01000011">
    <property type="protein sequence ID" value="MVM33542.1"/>
    <property type="molecule type" value="Genomic_DNA"/>
</dbReference>
<evidence type="ECO:0000259" key="7">
    <source>
        <dbReference type="Pfam" id="PF25944"/>
    </source>
</evidence>
<dbReference type="PROSITE" id="PS51257">
    <property type="entry name" value="PROKAR_LIPOPROTEIN"/>
    <property type="match status" value="1"/>
</dbReference>
<evidence type="ECO:0000313" key="9">
    <source>
        <dbReference type="EMBL" id="MVM33542.1"/>
    </source>
</evidence>
<dbReference type="Gene3D" id="2.40.50.100">
    <property type="match status" value="1"/>
</dbReference>
<dbReference type="Gene3D" id="1.10.287.470">
    <property type="entry name" value="Helix hairpin bin"/>
    <property type="match status" value="1"/>
</dbReference>
<accession>A0A7K1SIB4</accession>
<name>A0A7K1SIB4_9BACT</name>
<dbReference type="Gene3D" id="2.40.30.170">
    <property type="match status" value="1"/>
</dbReference>
<evidence type="ECO:0000259" key="5">
    <source>
        <dbReference type="Pfam" id="PF25876"/>
    </source>
</evidence>
<comment type="similarity">
    <text evidence="1">Belongs to the membrane fusion protein (MFP) (TC 8.A.1) family.</text>
</comment>
<dbReference type="NCBIfam" id="TIGR01730">
    <property type="entry name" value="RND_mfp"/>
    <property type="match status" value="1"/>
</dbReference>
<dbReference type="Pfam" id="PF25876">
    <property type="entry name" value="HH_MFP_RND"/>
    <property type="match status" value="1"/>
</dbReference>
<dbReference type="PANTHER" id="PTHR30158">
    <property type="entry name" value="ACRA/E-RELATED COMPONENT OF DRUG EFFLUX TRANSPORTER"/>
    <property type="match status" value="1"/>
</dbReference>
<evidence type="ECO:0000259" key="8">
    <source>
        <dbReference type="Pfam" id="PF25989"/>
    </source>
</evidence>
<keyword evidence="10" id="KW-1185">Reference proteome</keyword>
<dbReference type="Proteomes" id="UP000436006">
    <property type="component" value="Unassembled WGS sequence"/>
</dbReference>
<evidence type="ECO:0000256" key="2">
    <source>
        <dbReference type="SAM" id="Coils"/>
    </source>
</evidence>
<proteinExistence type="inferred from homology"/>
<gene>
    <name evidence="9" type="ORF">GO755_26125</name>
</gene>
<keyword evidence="4" id="KW-0732">Signal</keyword>
<dbReference type="GO" id="GO:0005886">
    <property type="term" value="C:plasma membrane"/>
    <property type="evidence" value="ECO:0007669"/>
    <property type="project" value="TreeGrafter"/>
</dbReference>
<dbReference type="AlphaFoldDB" id="A0A7K1SIB4"/>
<dbReference type="Pfam" id="PF25944">
    <property type="entry name" value="Beta-barrel_RND"/>
    <property type="match status" value="1"/>
</dbReference>
<evidence type="ECO:0000256" key="3">
    <source>
        <dbReference type="SAM" id="MobiDB-lite"/>
    </source>
</evidence>
<dbReference type="SUPFAM" id="SSF111369">
    <property type="entry name" value="HlyD-like secretion proteins"/>
    <property type="match status" value="1"/>
</dbReference>
<organism evidence="9 10">
    <name type="scientific">Spirosoma arboris</name>
    <dbReference type="NCBI Taxonomy" id="2682092"/>
    <lineage>
        <taxon>Bacteria</taxon>
        <taxon>Pseudomonadati</taxon>
        <taxon>Bacteroidota</taxon>
        <taxon>Cytophagia</taxon>
        <taxon>Cytophagales</taxon>
        <taxon>Cytophagaceae</taxon>
        <taxon>Spirosoma</taxon>
    </lineage>
</organism>
<evidence type="ECO:0000256" key="1">
    <source>
        <dbReference type="ARBA" id="ARBA00009477"/>
    </source>
</evidence>
<feature type="domain" description="Multidrug resistance protein MdtA-like beta-barrel" evidence="7">
    <location>
        <begin position="208"/>
        <end position="293"/>
    </location>
</feature>
<dbReference type="Gene3D" id="2.40.420.20">
    <property type="match status" value="1"/>
</dbReference>
<dbReference type="InterPro" id="IPR058626">
    <property type="entry name" value="MdtA-like_b-barrel"/>
</dbReference>
<comment type="caution">
    <text evidence="9">The sequence shown here is derived from an EMBL/GenBank/DDBJ whole genome shotgun (WGS) entry which is preliminary data.</text>
</comment>
<feature type="signal peptide" evidence="4">
    <location>
        <begin position="1"/>
        <end position="22"/>
    </location>
</feature>
<feature type="domain" description="Multidrug resistance protein MdtA-like alpha-helical hairpin" evidence="5">
    <location>
        <begin position="103"/>
        <end position="172"/>
    </location>
</feature>
<feature type="coiled-coil region" evidence="2">
    <location>
        <begin position="103"/>
        <end position="161"/>
    </location>
</feature>
<feature type="domain" description="Multidrug resistance protein MdtA-like barrel-sandwich hybrid" evidence="6">
    <location>
        <begin position="64"/>
        <end position="198"/>
    </location>
</feature>
<dbReference type="InterPro" id="IPR006143">
    <property type="entry name" value="RND_pump_MFP"/>
</dbReference>
<feature type="chain" id="PRO_5029903449" evidence="4">
    <location>
        <begin position="23"/>
        <end position="390"/>
    </location>
</feature>
<dbReference type="InterPro" id="IPR058625">
    <property type="entry name" value="MdtA-like_BSH"/>
</dbReference>
<protein>
    <submittedName>
        <fullName evidence="9">Efflux RND transporter periplasmic adaptor subunit</fullName>
    </submittedName>
</protein>
<dbReference type="GO" id="GO:0030313">
    <property type="term" value="C:cell envelope"/>
    <property type="evidence" value="ECO:0007669"/>
    <property type="project" value="UniProtKB-SubCell"/>
</dbReference>
<keyword evidence="2" id="KW-0175">Coiled coil</keyword>
<dbReference type="GO" id="GO:0046677">
    <property type="term" value="P:response to antibiotic"/>
    <property type="evidence" value="ECO:0007669"/>
    <property type="project" value="TreeGrafter"/>
</dbReference>
<evidence type="ECO:0000313" key="10">
    <source>
        <dbReference type="Proteomes" id="UP000436006"/>
    </source>
</evidence>
<dbReference type="InterPro" id="IPR058624">
    <property type="entry name" value="MdtA-like_HH"/>
</dbReference>
<sequence length="390" mass="41959">MKHPINLAISGFLLALLLTACGGKKNEQQQAPPPPTAVSAVKVTKGSATYYDQFPATVTALLEVEIQPQVAGNITGIFFQDGQHVSKGQKLYTIDPQQYRASYDQAVANLNVQKANLNRAQKDADRYNTLAQQDAVAKQLVDNANATLEAAKMQVEASQATIQQVATNLKYTTIYAPLDGTIGISQVRLGAAVAPGSTPLNTISSDNPIAADVQVDETQIPRFIKLQTQANVVRDSTLVLMLPNGSKYKYPGSVRIIDRAVDPQTGTLRVRIAFPNANKQLKVGLNANVRVKNSSGEPQLLIPYQAVTEQMSEYFVFVVGDSSKVSQKKVTLGARINDKVIVKNGLTEGETIVTEGTQKIRDGAKVRVSQPEQQGGAPRDSSSKQTASAK</sequence>
<evidence type="ECO:0000259" key="6">
    <source>
        <dbReference type="Pfam" id="PF25917"/>
    </source>
</evidence>
<evidence type="ECO:0000256" key="4">
    <source>
        <dbReference type="SAM" id="SignalP"/>
    </source>
</evidence>
<dbReference type="InterPro" id="IPR058637">
    <property type="entry name" value="YknX-like_C"/>
</dbReference>